<proteinExistence type="predicted"/>
<sequence>MIKGHAAHISQKFFRFLNPANVFIQLDIDLLNHILRQKSIVHDQTGIVVLLLEGQTEKLTEGLRIPRLRGSHQLVQGLIIDCLRHFFTSSL</sequence>
<evidence type="ECO:0000313" key="1">
    <source>
        <dbReference type="EMBL" id="MPN20709.1"/>
    </source>
</evidence>
<organism evidence="1">
    <name type="scientific">bioreactor metagenome</name>
    <dbReference type="NCBI Taxonomy" id="1076179"/>
    <lineage>
        <taxon>unclassified sequences</taxon>
        <taxon>metagenomes</taxon>
        <taxon>ecological metagenomes</taxon>
    </lineage>
</organism>
<protein>
    <submittedName>
        <fullName evidence="1">Uncharacterized protein</fullName>
    </submittedName>
</protein>
<name>A0A645G4J0_9ZZZZ</name>
<comment type="caution">
    <text evidence="1">The sequence shown here is derived from an EMBL/GenBank/DDBJ whole genome shotgun (WGS) entry which is preliminary data.</text>
</comment>
<dbReference type="AlphaFoldDB" id="A0A645G4J0"/>
<gene>
    <name evidence="1" type="ORF">SDC9_168088</name>
</gene>
<reference evidence="1" key="1">
    <citation type="submission" date="2019-08" db="EMBL/GenBank/DDBJ databases">
        <authorList>
            <person name="Kucharzyk K."/>
            <person name="Murdoch R.W."/>
            <person name="Higgins S."/>
            <person name="Loffler F."/>
        </authorList>
    </citation>
    <scope>NUCLEOTIDE SEQUENCE</scope>
</reference>
<dbReference type="EMBL" id="VSSQ01068535">
    <property type="protein sequence ID" value="MPN20709.1"/>
    <property type="molecule type" value="Genomic_DNA"/>
</dbReference>
<accession>A0A645G4J0</accession>